<dbReference type="AlphaFoldDB" id="A0A1I6FVT1"/>
<feature type="domain" description="UspA" evidence="2">
    <location>
        <begin position="2"/>
        <end position="129"/>
    </location>
</feature>
<gene>
    <name evidence="3" type="ORF">SAMN04487947_0100</name>
</gene>
<evidence type="ECO:0000259" key="2">
    <source>
        <dbReference type="Pfam" id="PF00582"/>
    </source>
</evidence>
<reference evidence="4" key="1">
    <citation type="submission" date="2016-10" db="EMBL/GenBank/DDBJ databases">
        <authorList>
            <person name="Varghese N."/>
            <person name="Submissions S."/>
        </authorList>
    </citation>
    <scope>NUCLEOTIDE SEQUENCE [LARGE SCALE GENOMIC DNA]</scope>
    <source>
        <strain evidence="4">CGMCC 1.7736</strain>
    </source>
</reference>
<dbReference type="EMBL" id="FOYT01000001">
    <property type="protein sequence ID" value="SFR34043.1"/>
    <property type="molecule type" value="Genomic_DNA"/>
</dbReference>
<dbReference type="RefSeq" id="WP_089803796.1">
    <property type="nucleotide sequence ID" value="NZ_FOYT01000001.1"/>
</dbReference>
<dbReference type="PANTHER" id="PTHR46268:SF6">
    <property type="entry name" value="UNIVERSAL STRESS PROTEIN UP12"/>
    <property type="match status" value="1"/>
</dbReference>
<dbReference type="PRINTS" id="PR01438">
    <property type="entry name" value="UNVRSLSTRESS"/>
</dbReference>
<evidence type="ECO:0000256" key="1">
    <source>
        <dbReference type="ARBA" id="ARBA00008791"/>
    </source>
</evidence>
<name>A0A1I6FVT1_9EURY</name>
<dbReference type="InterPro" id="IPR014729">
    <property type="entry name" value="Rossmann-like_a/b/a_fold"/>
</dbReference>
<dbReference type="InterPro" id="IPR006015">
    <property type="entry name" value="Universal_stress_UspA"/>
</dbReference>
<dbReference type="InterPro" id="IPR006016">
    <property type="entry name" value="UspA"/>
</dbReference>
<comment type="similarity">
    <text evidence="1">Belongs to the universal stress protein A family.</text>
</comment>
<accession>A0A1I6FVT1</accession>
<dbReference type="OrthoDB" id="14880at2157"/>
<evidence type="ECO:0000313" key="4">
    <source>
        <dbReference type="Proteomes" id="UP000198531"/>
    </source>
</evidence>
<sequence length="129" mass="13908">MKILAPIDGSDCSIRAVEFAVELAVRFDAELHVVHFSDSETDATDIVLDRARDAIAGTDLDSEPELSLLELDVVPGNQVGKEILRLVRERDVDHVVMGHHGSGTIERAILGSAAETVVRDESVPVTVVP</sequence>
<dbReference type="STRING" id="553469.SAMN04487947_0100"/>
<protein>
    <submittedName>
        <fullName evidence="3">Nucleotide-binding universal stress protein, UspA family</fullName>
    </submittedName>
</protein>
<dbReference type="SUPFAM" id="SSF52402">
    <property type="entry name" value="Adenine nucleotide alpha hydrolases-like"/>
    <property type="match status" value="1"/>
</dbReference>
<dbReference type="PANTHER" id="PTHR46268">
    <property type="entry name" value="STRESS RESPONSE PROTEIN NHAX"/>
    <property type="match status" value="1"/>
</dbReference>
<dbReference type="Proteomes" id="UP000198531">
    <property type="component" value="Unassembled WGS sequence"/>
</dbReference>
<evidence type="ECO:0000313" key="3">
    <source>
        <dbReference type="EMBL" id="SFR34043.1"/>
    </source>
</evidence>
<dbReference type="CDD" id="cd00293">
    <property type="entry name" value="USP-like"/>
    <property type="match status" value="1"/>
</dbReference>
<proteinExistence type="inferred from homology"/>
<dbReference type="Gene3D" id="3.40.50.620">
    <property type="entry name" value="HUPs"/>
    <property type="match status" value="1"/>
</dbReference>
<keyword evidence="4" id="KW-1185">Reference proteome</keyword>
<organism evidence="3 4">
    <name type="scientific">Halogeometricum rufum</name>
    <dbReference type="NCBI Taxonomy" id="553469"/>
    <lineage>
        <taxon>Archaea</taxon>
        <taxon>Methanobacteriati</taxon>
        <taxon>Methanobacteriota</taxon>
        <taxon>Stenosarchaea group</taxon>
        <taxon>Halobacteria</taxon>
        <taxon>Halobacteriales</taxon>
        <taxon>Haloferacaceae</taxon>
        <taxon>Halogeometricum</taxon>
    </lineage>
</organism>
<dbReference type="Pfam" id="PF00582">
    <property type="entry name" value="Usp"/>
    <property type="match status" value="1"/>
</dbReference>